<dbReference type="PANTHER" id="PTHR12304">
    <property type="entry name" value="INOSINE-URIDINE PREFERRING NUCLEOSIDE HYDROLASE"/>
    <property type="match status" value="1"/>
</dbReference>
<accession>A0A2Z2NZR7</accession>
<evidence type="ECO:0000313" key="5">
    <source>
        <dbReference type="Proteomes" id="UP000250079"/>
    </source>
</evidence>
<dbReference type="AlphaFoldDB" id="A0A2Z2NZR7"/>
<dbReference type="GO" id="GO:0006152">
    <property type="term" value="P:purine nucleoside catabolic process"/>
    <property type="evidence" value="ECO:0007669"/>
    <property type="project" value="TreeGrafter"/>
</dbReference>
<dbReference type="RefSeq" id="WP_088920368.1">
    <property type="nucleotide sequence ID" value="NZ_CP018632.1"/>
</dbReference>
<evidence type="ECO:0000313" key="4">
    <source>
        <dbReference type="EMBL" id="ASJ75451.1"/>
    </source>
</evidence>
<evidence type="ECO:0000256" key="2">
    <source>
        <dbReference type="ARBA" id="ARBA00023295"/>
    </source>
</evidence>
<keyword evidence="5" id="KW-1185">Reference proteome</keyword>
<name>A0A2Z2NZR7_9GAMM</name>
<dbReference type="KEGG" id="gai:IMCC3135_26980"/>
<feature type="domain" description="Inosine/uridine-preferring nucleoside hydrolase" evidence="3">
    <location>
        <begin position="4"/>
        <end position="326"/>
    </location>
</feature>
<reference evidence="4 5" key="1">
    <citation type="submission" date="2016-12" db="EMBL/GenBank/DDBJ databases">
        <authorList>
            <person name="Song W.-J."/>
            <person name="Kurnit D.M."/>
        </authorList>
    </citation>
    <scope>NUCLEOTIDE SEQUENCE [LARGE SCALE GENOMIC DNA]</scope>
    <source>
        <strain evidence="4 5">IMCC3135</strain>
    </source>
</reference>
<protein>
    <submittedName>
        <fullName evidence="4">Pyrimidine-specific ribonucleoside hydrolase RihB</fullName>
        <ecNumber evidence="4">3.2.2.8</ecNumber>
    </submittedName>
</protein>
<dbReference type="OrthoDB" id="9797882at2"/>
<dbReference type="InterPro" id="IPR036452">
    <property type="entry name" value="Ribo_hydro-like"/>
</dbReference>
<sequence>MHKIIIDTDPGVDDTMAIAYALAHPDIELLGLTTVFGNINIDYSTRNGQYVLDVLGAETVAVARGASIPSVQSPLPHADFVHGADGLGNVYPGSEPGKAAATAATLRADARHATIEPVDAADFIIQCARQFPGEVTLVAIGPLTNVAEAYRREPALPSLVAGLVIMGGTVDEPGNVSPVSEANFLNDPHAADALLAADWPTTIVGLDVTHRIMLTDSHLKQLDEQAGETGSLIWNSSRFYVDFYTQSGAAKDAEEPQCAMHDAAAVAYVLIPDAFTVVRGGARVIPDGMAIGQLALDRKGYAYAVPHWQDRPATSVCMAVESDRVREHFLQTIIKHHKR</sequence>
<dbReference type="GO" id="GO:0050263">
    <property type="term" value="F:ribosylpyrimidine nucleosidase activity"/>
    <property type="evidence" value="ECO:0007669"/>
    <property type="project" value="UniProtKB-EC"/>
</dbReference>
<dbReference type="Proteomes" id="UP000250079">
    <property type="component" value="Chromosome"/>
</dbReference>
<dbReference type="Pfam" id="PF01156">
    <property type="entry name" value="IU_nuc_hydro"/>
    <property type="match status" value="1"/>
</dbReference>
<dbReference type="EMBL" id="CP018632">
    <property type="protein sequence ID" value="ASJ75451.1"/>
    <property type="molecule type" value="Genomic_DNA"/>
</dbReference>
<keyword evidence="1 4" id="KW-0378">Hydrolase</keyword>
<dbReference type="GO" id="GO:0005829">
    <property type="term" value="C:cytosol"/>
    <property type="evidence" value="ECO:0007669"/>
    <property type="project" value="TreeGrafter"/>
</dbReference>
<keyword evidence="2 4" id="KW-0326">Glycosidase</keyword>
<dbReference type="GO" id="GO:0008477">
    <property type="term" value="F:purine nucleosidase activity"/>
    <property type="evidence" value="ECO:0007669"/>
    <property type="project" value="TreeGrafter"/>
</dbReference>
<dbReference type="PANTHER" id="PTHR12304:SF4">
    <property type="entry name" value="URIDINE NUCLEOSIDASE"/>
    <property type="match status" value="1"/>
</dbReference>
<dbReference type="CDD" id="cd02650">
    <property type="entry name" value="nuc_hydro_CaPnhB"/>
    <property type="match status" value="1"/>
</dbReference>
<evidence type="ECO:0000259" key="3">
    <source>
        <dbReference type="Pfam" id="PF01156"/>
    </source>
</evidence>
<gene>
    <name evidence="4" type="primary">rihB_1</name>
    <name evidence="4" type="ORF">IMCC3135_26980</name>
</gene>
<dbReference type="InterPro" id="IPR023186">
    <property type="entry name" value="IUNH"/>
</dbReference>
<dbReference type="SUPFAM" id="SSF53590">
    <property type="entry name" value="Nucleoside hydrolase"/>
    <property type="match status" value="1"/>
</dbReference>
<dbReference type="EC" id="3.2.2.8" evidence="4"/>
<evidence type="ECO:0000256" key="1">
    <source>
        <dbReference type="ARBA" id="ARBA00022801"/>
    </source>
</evidence>
<dbReference type="InterPro" id="IPR001910">
    <property type="entry name" value="Inosine/uridine_hydrolase_dom"/>
</dbReference>
<proteinExistence type="predicted"/>
<organism evidence="4 5">
    <name type="scientific">Granulosicoccus antarcticus IMCC3135</name>
    <dbReference type="NCBI Taxonomy" id="1192854"/>
    <lineage>
        <taxon>Bacteria</taxon>
        <taxon>Pseudomonadati</taxon>
        <taxon>Pseudomonadota</taxon>
        <taxon>Gammaproteobacteria</taxon>
        <taxon>Chromatiales</taxon>
        <taxon>Granulosicoccaceae</taxon>
        <taxon>Granulosicoccus</taxon>
    </lineage>
</organism>
<dbReference type="Gene3D" id="3.90.245.10">
    <property type="entry name" value="Ribonucleoside hydrolase-like"/>
    <property type="match status" value="1"/>
</dbReference>